<evidence type="ECO:0000313" key="1">
    <source>
        <dbReference type="EMBL" id="MDF4026756.1"/>
    </source>
</evidence>
<protein>
    <submittedName>
        <fullName evidence="1">DUF535 family protein</fullName>
    </submittedName>
</protein>
<dbReference type="Pfam" id="PF04393">
    <property type="entry name" value="DUF535"/>
    <property type="match status" value="1"/>
</dbReference>
<dbReference type="InterPro" id="IPR007488">
    <property type="entry name" value="DUF535"/>
</dbReference>
<gene>
    <name evidence="1" type="ORF">P3W24_17415</name>
</gene>
<reference evidence="1 2" key="1">
    <citation type="journal article" date="2024" name="Curr. Microbiol.">
        <title>Luteibacter sahnii sp. nov., A Novel Yellow-Colored Xanthomonadin Pigment Producing Probiotic Bacterium from Healthy Rice Seed Microbiome.</title>
        <authorList>
            <person name="Jaiswal G."/>
            <person name="Rana R."/>
            <person name="Nayak P.K."/>
            <person name="Chouhan R."/>
            <person name="Gandhi S.G."/>
            <person name="Patel H.K."/>
            <person name="Patil P.B."/>
        </authorList>
    </citation>
    <scope>NUCLEOTIDE SEQUENCE [LARGE SCALE GENOMIC DNA]</scope>
    <source>
        <strain evidence="1 2">PPL201</strain>
    </source>
</reference>
<dbReference type="EMBL" id="JARJJS010000007">
    <property type="protein sequence ID" value="MDF4026756.1"/>
    <property type="molecule type" value="Genomic_DNA"/>
</dbReference>
<name>A0ABT6BF81_9GAMM</name>
<keyword evidence="2" id="KW-1185">Reference proteome</keyword>
<accession>A0ABT6BF81</accession>
<comment type="caution">
    <text evidence="1">The sequence shown here is derived from an EMBL/GenBank/DDBJ whole genome shotgun (WGS) entry which is preliminary data.</text>
</comment>
<sequence>MQSFLRFARSLRGRAGWHSKRTRAIGAVANYIGRSLVRFRAHDAWLTQLETPGMQGIAQIDATLIERYQHRYLCSRWPLDRRLQALRSHYAFALERFPRPLFDQLYRARRVDLGRVALRDGKGLHVILKAPRLRDREGELSLSITDDDGLQISYAAVSFIDGGRSLVIGCLQGAAHESGRDAVREFTRQCHGLRPKNLLLSMVRSLAEAMGAERVLGIGNAAHPRPDKIKADYDTFWLEAGAVPAEDGFFAMPPHEPVRDAAEVESKRRAEFRRREALRSEVCGLLVAAFGATHDVALAA</sequence>
<dbReference type="Proteomes" id="UP001528850">
    <property type="component" value="Unassembled WGS sequence"/>
</dbReference>
<proteinExistence type="predicted"/>
<organism evidence="1 2">
    <name type="scientific">Luteibacter sahnii</name>
    <dbReference type="NCBI Taxonomy" id="3021977"/>
    <lineage>
        <taxon>Bacteria</taxon>
        <taxon>Pseudomonadati</taxon>
        <taxon>Pseudomonadota</taxon>
        <taxon>Gammaproteobacteria</taxon>
        <taxon>Lysobacterales</taxon>
        <taxon>Rhodanobacteraceae</taxon>
        <taxon>Luteibacter</taxon>
    </lineage>
</organism>
<dbReference type="PANTHER" id="PTHR38785">
    <property type="entry name" value="HOMOLOG OF VIRK"/>
    <property type="match status" value="1"/>
</dbReference>
<evidence type="ECO:0000313" key="2">
    <source>
        <dbReference type="Proteomes" id="UP001528850"/>
    </source>
</evidence>
<dbReference type="PANTHER" id="PTHR38785:SF1">
    <property type="entry name" value="HOMOLOG OF VIRK"/>
    <property type="match status" value="1"/>
</dbReference>